<keyword evidence="5 9" id="KW-0732">Signal</keyword>
<name>A0ABN8IBM2_9NEOP</name>
<keyword evidence="11" id="KW-1185">Reference proteome</keyword>
<evidence type="ECO:0000256" key="7">
    <source>
        <dbReference type="ARBA" id="ARBA00023283"/>
    </source>
</evidence>
<evidence type="ECO:0000313" key="10">
    <source>
        <dbReference type="EMBL" id="CAH2054036.1"/>
    </source>
</evidence>
<dbReference type="InterPro" id="IPR010475">
    <property type="entry name" value="AKH/RPCH_hormone"/>
</dbReference>
<dbReference type="EMBL" id="OW152833">
    <property type="protein sequence ID" value="CAH2054036.1"/>
    <property type="molecule type" value="Genomic_DNA"/>
</dbReference>
<protein>
    <recommendedName>
        <fullName evidence="12">Adipokinetic hormone 1</fullName>
    </recommendedName>
</protein>
<keyword evidence="4" id="KW-0372">Hormone</keyword>
<feature type="signal peptide" evidence="9">
    <location>
        <begin position="1"/>
        <end position="20"/>
    </location>
</feature>
<evidence type="ECO:0000256" key="4">
    <source>
        <dbReference type="ARBA" id="ARBA00022702"/>
    </source>
</evidence>
<proteinExistence type="inferred from homology"/>
<feature type="chain" id="PRO_5046140306" description="Adipokinetic hormone 1" evidence="9">
    <location>
        <begin position="21"/>
        <end position="67"/>
    </location>
</feature>
<dbReference type="Proteomes" id="UP000837857">
    <property type="component" value="Chromosome 21"/>
</dbReference>
<evidence type="ECO:0000256" key="9">
    <source>
        <dbReference type="SAM" id="SignalP"/>
    </source>
</evidence>
<keyword evidence="6" id="KW-0027">Amidation</keyword>
<evidence type="ECO:0000313" key="11">
    <source>
        <dbReference type="Proteomes" id="UP000837857"/>
    </source>
</evidence>
<evidence type="ECO:0008006" key="12">
    <source>
        <dbReference type="Google" id="ProtNLM"/>
    </source>
</evidence>
<evidence type="ECO:0000256" key="1">
    <source>
        <dbReference type="ARBA" id="ARBA00004613"/>
    </source>
</evidence>
<gene>
    <name evidence="10" type="ORF">IPOD504_LOCUS8456</name>
</gene>
<comment type="subcellular location">
    <subcellularLocation>
        <location evidence="1">Secreted</location>
    </subcellularLocation>
</comment>
<organism evidence="10 11">
    <name type="scientific">Iphiclides podalirius</name>
    <name type="common">scarce swallowtail</name>
    <dbReference type="NCBI Taxonomy" id="110791"/>
    <lineage>
        <taxon>Eukaryota</taxon>
        <taxon>Metazoa</taxon>
        <taxon>Ecdysozoa</taxon>
        <taxon>Arthropoda</taxon>
        <taxon>Hexapoda</taxon>
        <taxon>Insecta</taxon>
        <taxon>Pterygota</taxon>
        <taxon>Neoptera</taxon>
        <taxon>Endopterygota</taxon>
        <taxon>Lepidoptera</taxon>
        <taxon>Glossata</taxon>
        <taxon>Ditrysia</taxon>
        <taxon>Papilionoidea</taxon>
        <taxon>Papilionidae</taxon>
        <taxon>Papilioninae</taxon>
        <taxon>Iphiclides</taxon>
    </lineage>
</organism>
<evidence type="ECO:0000256" key="5">
    <source>
        <dbReference type="ARBA" id="ARBA00022729"/>
    </source>
</evidence>
<comment type="similarity">
    <text evidence="2">Belongs to the AKH/HRTH/RPCH family.</text>
</comment>
<reference evidence="10" key="1">
    <citation type="submission" date="2022-03" db="EMBL/GenBank/DDBJ databases">
        <authorList>
            <person name="Martin H S."/>
        </authorList>
    </citation>
    <scope>NUCLEOTIDE SEQUENCE</scope>
</reference>
<keyword evidence="7" id="KW-0873">Pyrrolidone carboxylic acid</keyword>
<evidence type="ECO:0000256" key="2">
    <source>
        <dbReference type="ARBA" id="ARBA00006145"/>
    </source>
</evidence>
<dbReference type="InterPro" id="IPR002047">
    <property type="entry name" value="Adipokinetic_hormone_CS"/>
</dbReference>
<evidence type="ECO:0000256" key="8">
    <source>
        <dbReference type="ARBA" id="ARBA00023320"/>
    </source>
</evidence>
<evidence type="ECO:0000256" key="6">
    <source>
        <dbReference type="ARBA" id="ARBA00022815"/>
    </source>
</evidence>
<feature type="non-terminal residue" evidence="10">
    <location>
        <position position="1"/>
    </location>
</feature>
<sequence length="67" mass="7591">MYGIWFVVFLVACLLLTAEGQLTFTSSWGGKRSMGDPMLCRNNEAIANIYKSIKNEAERMLLCQRLS</sequence>
<keyword evidence="8" id="KW-0527">Neuropeptide</keyword>
<dbReference type="PROSITE" id="PS00256">
    <property type="entry name" value="AKH"/>
    <property type="match status" value="1"/>
</dbReference>
<accession>A0ABN8IBM2</accession>
<keyword evidence="3" id="KW-0964">Secreted</keyword>
<evidence type="ECO:0000256" key="3">
    <source>
        <dbReference type="ARBA" id="ARBA00022525"/>
    </source>
</evidence>
<dbReference type="Pfam" id="PF06377">
    <property type="entry name" value="Adipokin_hormo"/>
    <property type="match status" value="1"/>
</dbReference>